<sequence length="339" mass="34583">MHAAVTVFLLALLAAPSVLAHGQVHTFYTTSPAATWTAADAYASANSSSPLRKLNTYGPVPDFTTADVTCGPGGNTPVSVLAPVDAGSTVIFDWGSWTSDHPGPVMTYIASCTGGCASFKGDSGSVWVKIDQDSYNPQRTALPWGESILHNTPSQYEVTIPAGLANGEYLLRHEILGLHVASTYMGAQFYPNCVQVKVQNGGSVSLPSGIALPGSYNPNDTSGVLVQLYEIEDNQTCYVAPGGKVLLPGATGDWGCAEYGSCGYTCSASSSTATGATSTATSTATSATGTGSATSTASSSSGSAVAKYGQCGGQTYTGSTTCVAGTTCTYSSAYYSQCL</sequence>
<gene>
    <name evidence="1" type="ORF">FA95DRAFT_567759</name>
</gene>
<name>A0ACB8S338_9AGAM</name>
<reference evidence="1" key="1">
    <citation type="submission" date="2021-02" db="EMBL/GenBank/DDBJ databases">
        <authorList>
            <consortium name="DOE Joint Genome Institute"/>
            <person name="Ahrendt S."/>
            <person name="Looney B.P."/>
            <person name="Miyauchi S."/>
            <person name="Morin E."/>
            <person name="Drula E."/>
            <person name="Courty P.E."/>
            <person name="Chicoki N."/>
            <person name="Fauchery L."/>
            <person name="Kohler A."/>
            <person name="Kuo A."/>
            <person name="Labutti K."/>
            <person name="Pangilinan J."/>
            <person name="Lipzen A."/>
            <person name="Riley R."/>
            <person name="Andreopoulos W."/>
            <person name="He G."/>
            <person name="Johnson J."/>
            <person name="Barry K.W."/>
            <person name="Grigoriev I.V."/>
            <person name="Nagy L."/>
            <person name="Hibbett D."/>
            <person name="Henrissat B."/>
            <person name="Matheny P.B."/>
            <person name="Labbe J."/>
            <person name="Martin F."/>
        </authorList>
    </citation>
    <scope>NUCLEOTIDE SEQUENCE</scope>
    <source>
        <strain evidence="1">FP105234-sp</strain>
    </source>
</reference>
<protein>
    <submittedName>
        <fullName evidence="1">Carbohydrate-binding module family 1 protein</fullName>
    </submittedName>
</protein>
<comment type="caution">
    <text evidence="1">The sequence shown here is derived from an EMBL/GenBank/DDBJ whole genome shotgun (WGS) entry which is preliminary data.</text>
</comment>
<reference evidence="1" key="2">
    <citation type="journal article" date="2022" name="New Phytol.">
        <title>Evolutionary transition to the ectomycorrhizal habit in the genomes of a hyperdiverse lineage of mushroom-forming fungi.</title>
        <authorList>
            <person name="Looney B."/>
            <person name="Miyauchi S."/>
            <person name="Morin E."/>
            <person name="Drula E."/>
            <person name="Courty P.E."/>
            <person name="Kohler A."/>
            <person name="Kuo A."/>
            <person name="LaButti K."/>
            <person name="Pangilinan J."/>
            <person name="Lipzen A."/>
            <person name="Riley R."/>
            <person name="Andreopoulos W."/>
            <person name="He G."/>
            <person name="Johnson J."/>
            <person name="Nolan M."/>
            <person name="Tritt A."/>
            <person name="Barry K.W."/>
            <person name="Grigoriev I.V."/>
            <person name="Nagy L.G."/>
            <person name="Hibbett D."/>
            <person name="Henrissat B."/>
            <person name="Matheny P.B."/>
            <person name="Labbe J."/>
            <person name="Martin F.M."/>
        </authorList>
    </citation>
    <scope>NUCLEOTIDE SEQUENCE</scope>
    <source>
        <strain evidence="1">FP105234-sp</strain>
    </source>
</reference>
<dbReference type="EMBL" id="MU275860">
    <property type="protein sequence ID" value="KAI0050567.1"/>
    <property type="molecule type" value="Genomic_DNA"/>
</dbReference>
<organism evidence="1 2">
    <name type="scientific">Auriscalpium vulgare</name>
    <dbReference type="NCBI Taxonomy" id="40419"/>
    <lineage>
        <taxon>Eukaryota</taxon>
        <taxon>Fungi</taxon>
        <taxon>Dikarya</taxon>
        <taxon>Basidiomycota</taxon>
        <taxon>Agaricomycotina</taxon>
        <taxon>Agaricomycetes</taxon>
        <taxon>Russulales</taxon>
        <taxon>Auriscalpiaceae</taxon>
        <taxon>Auriscalpium</taxon>
    </lineage>
</organism>
<evidence type="ECO:0000313" key="1">
    <source>
        <dbReference type="EMBL" id="KAI0050567.1"/>
    </source>
</evidence>
<keyword evidence="2" id="KW-1185">Reference proteome</keyword>
<evidence type="ECO:0000313" key="2">
    <source>
        <dbReference type="Proteomes" id="UP000814033"/>
    </source>
</evidence>
<proteinExistence type="predicted"/>
<accession>A0ACB8S338</accession>
<dbReference type="Proteomes" id="UP000814033">
    <property type="component" value="Unassembled WGS sequence"/>
</dbReference>